<sequence length="411" mass="46019">MESIQPHTISVPDSKLQNLAQKLETTTLPDELDEAGWDYGAPLADIKRLTAYWKDEYDWKKHEAKINELPNFKTAIQVDGFESLDIHFIHQRSPVDGAIPLLFCHGWPGSFLEVTKILPLLTTGGKDAPAFHVVAPSLPNFGFSSGTKKKGFGLPQYAETCHKLMLKLGYDKYVTQGGDWGTMITRIMGLLYPHHVQASHINMIRGHKPTFLSNPLLATQHALTPYTPREKAGFARTTWFLQEGSGYRTEQGTKPQTLGYALADSPVGLLAWIYEKLHDWTDAYPWTPDEILTWVSIYLFSPAGPAATLRIYYEASHDTKLGRARTEQYIPHVKLGLAHFPRELTVVPKTWGRTMGPVVYESEYESGGHFAAWEKPDAIVKDLRGMFGKGGGAHGCVKGREGYVNPREVKL</sequence>
<evidence type="ECO:0000256" key="2">
    <source>
        <dbReference type="ARBA" id="ARBA00022797"/>
    </source>
</evidence>
<evidence type="ECO:0000313" key="7">
    <source>
        <dbReference type="Proteomes" id="UP001166286"/>
    </source>
</evidence>
<dbReference type="InterPro" id="IPR016292">
    <property type="entry name" value="Epoxide_hydrolase"/>
</dbReference>
<dbReference type="InterPro" id="IPR010497">
    <property type="entry name" value="Epoxide_hydro_N"/>
</dbReference>
<feature type="active site" description="Proton acceptor" evidence="4">
    <location>
        <position position="369"/>
    </location>
</feature>
<feature type="active site" description="Proton donor" evidence="4">
    <location>
        <position position="312"/>
    </location>
</feature>
<accession>A0AA39V2E3</accession>
<comment type="caution">
    <text evidence="6">The sequence shown here is derived from an EMBL/GenBank/DDBJ whole genome shotgun (WGS) entry which is preliminary data.</text>
</comment>
<keyword evidence="2" id="KW-0058">Aromatic hydrocarbons catabolism</keyword>
<dbReference type="Proteomes" id="UP001166286">
    <property type="component" value="Unassembled WGS sequence"/>
</dbReference>
<organism evidence="6 7">
    <name type="scientific">Cladonia borealis</name>
    <dbReference type="NCBI Taxonomy" id="184061"/>
    <lineage>
        <taxon>Eukaryota</taxon>
        <taxon>Fungi</taxon>
        <taxon>Dikarya</taxon>
        <taxon>Ascomycota</taxon>
        <taxon>Pezizomycotina</taxon>
        <taxon>Lecanoromycetes</taxon>
        <taxon>OSLEUM clade</taxon>
        <taxon>Lecanoromycetidae</taxon>
        <taxon>Lecanorales</taxon>
        <taxon>Lecanorineae</taxon>
        <taxon>Cladoniaceae</taxon>
        <taxon>Cladonia</taxon>
    </lineage>
</organism>
<dbReference type="Gene3D" id="3.40.50.1820">
    <property type="entry name" value="alpha/beta hydrolase"/>
    <property type="match status" value="1"/>
</dbReference>
<dbReference type="GO" id="GO:0097176">
    <property type="term" value="P:epoxide metabolic process"/>
    <property type="evidence" value="ECO:0007669"/>
    <property type="project" value="TreeGrafter"/>
</dbReference>
<protein>
    <recommendedName>
        <fullName evidence="5">Epoxide hydrolase N-terminal domain-containing protein</fullName>
    </recommendedName>
</protein>
<keyword evidence="7" id="KW-1185">Reference proteome</keyword>
<dbReference type="PRINTS" id="PR00412">
    <property type="entry name" value="EPOXHYDRLASE"/>
</dbReference>
<dbReference type="InterPro" id="IPR000639">
    <property type="entry name" value="Epox_hydrolase-like"/>
</dbReference>
<feature type="domain" description="Epoxide hydrolase N-terminal" evidence="5">
    <location>
        <begin position="4"/>
        <end position="114"/>
    </location>
</feature>
<proteinExistence type="inferred from homology"/>
<evidence type="ECO:0000313" key="6">
    <source>
        <dbReference type="EMBL" id="KAK0508529.1"/>
    </source>
</evidence>
<dbReference type="PANTHER" id="PTHR21661:SF35">
    <property type="entry name" value="EPOXIDE HYDROLASE"/>
    <property type="match status" value="1"/>
</dbReference>
<evidence type="ECO:0000256" key="4">
    <source>
        <dbReference type="PIRSR" id="PIRSR001112-1"/>
    </source>
</evidence>
<dbReference type="PANTHER" id="PTHR21661">
    <property type="entry name" value="EPOXIDE HYDROLASE 1-RELATED"/>
    <property type="match status" value="1"/>
</dbReference>
<evidence type="ECO:0000256" key="3">
    <source>
        <dbReference type="ARBA" id="ARBA00022801"/>
    </source>
</evidence>
<reference evidence="6" key="1">
    <citation type="submission" date="2023-03" db="EMBL/GenBank/DDBJ databases">
        <title>Complete genome of Cladonia borealis.</title>
        <authorList>
            <person name="Park H."/>
        </authorList>
    </citation>
    <scope>NUCLEOTIDE SEQUENCE</scope>
    <source>
        <strain evidence="6">ANT050790</strain>
    </source>
</reference>
<name>A0AA39V2E3_9LECA</name>
<feature type="active site" description="Nucleophile" evidence="4">
    <location>
        <position position="179"/>
    </location>
</feature>
<dbReference type="AlphaFoldDB" id="A0AA39V2E3"/>
<dbReference type="EMBL" id="JAFEKC020000020">
    <property type="protein sequence ID" value="KAK0508529.1"/>
    <property type="molecule type" value="Genomic_DNA"/>
</dbReference>
<gene>
    <name evidence="6" type="ORF">JMJ35_008805</name>
</gene>
<dbReference type="InterPro" id="IPR029058">
    <property type="entry name" value="AB_hydrolase_fold"/>
</dbReference>
<dbReference type="SUPFAM" id="SSF53474">
    <property type="entry name" value="alpha/beta-Hydrolases"/>
    <property type="match status" value="1"/>
</dbReference>
<keyword evidence="3" id="KW-0378">Hydrolase</keyword>
<evidence type="ECO:0000256" key="1">
    <source>
        <dbReference type="ARBA" id="ARBA00010088"/>
    </source>
</evidence>
<dbReference type="PIRSF" id="PIRSF001112">
    <property type="entry name" value="Epoxide_hydrolase"/>
    <property type="match status" value="1"/>
</dbReference>
<comment type="similarity">
    <text evidence="1">Belongs to the peptidase S33 family.</text>
</comment>
<dbReference type="Pfam" id="PF06441">
    <property type="entry name" value="EHN"/>
    <property type="match status" value="1"/>
</dbReference>
<dbReference type="GO" id="GO:0004301">
    <property type="term" value="F:epoxide hydrolase activity"/>
    <property type="evidence" value="ECO:0007669"/>
    <property type="project" value="TreeGrafter"/>
</dbReference>
<evidence type="ECO:0000259" key="5">
    <source>
        <dbReference type="Pfam" id="PF06441"/>
    </source>
</evidence>